<evidence type="ECO:0000256" key="3">
    <source>
        <dbReference type="ARBA" id="ARBA00022448"/>
    </source>
</evidence>
<dbReference type="SUPFAM" id="SSF111352">
    <property type="entry name" value="Ammonium transporter"/>
    <property type="match status" value="2"/>
</dbReference>
<feature type="transmembrane region" description="Helical" evidence="8">
    <location>
        <begin position="352"/>
        <end position="377"/>
    </location>
</feature>
<proteinExistence type="inferred from homology"/>
<evidence type="ECO:0000313" key="11">
    <source>
        <dbReference type="Proteomes" id="UP001174909"/>
    </source>
</evidence>
<comment type="similarity">
    <text evidence="2">Belongs to the ammonia transporter channel (TC 1.A.11.2) family.</text>
</comment>
<dbReference type="InterPro" id="IPR001905">
    <property type="entry name" value="Ammonium_transpt"/>
</dbReference>
<reference evidence="10" key="1">
    <citation type="submission" date="2023-03" db="EMBL/GenBank/DDBJ databases">
        <authorList>
            <person name="Steffen K."/>
            <person name="Cardenas P."/>
        </authorList>
    </citation>
    <scope>NUCLEOTIDE SEQUENCE</scope>
</reference>
<feature type="transmembrane region" description="Helical" evidence="8">
    <location>
        <begin position="130"/>
        <end position="151"/>
    </location>
</feature>
<feature type="transmembrane region" description="Helical" evidence="8">
    <location>
        <begin position="202"/>
        <end position="224"/>
    </location>
</feature>
<feature type="domain" description="Ammonium transporter AmtB-like" evidence="9">
    <location>
        <begin position="14"/>
        <end position="224"/>
    </location>
</feature>
<evidence type="ECO:0000256" key="7">
    <source>
        <dbReference type="ARBA" id="ARBA00023177"/>
    </source>
</evidence>
<dbReference type="PANTHER" id="PTHR43029:SF10">
    <property type="entry name" value="AMMONIUM TRANSPORTER MEP2"/>
    <property type="match status" value="1"/>
</dbReference>
<keyword evidence="3" id="KW-0813">Transport</keyword>
<dbReference type="PANTHER" id="PTHR43029">
    <property type="entry name" value="AMMONIUM TRANSPORTER MEP2"/>
    <property type="match status" value="1"/>
</dbReference>
<evidence type="ECO:0000259" key="9">
    <source>
        <dbReference type="Pfam" id="PF00909"/>
    </source>
</evidence>
<name>A0AA35TTE5_GEOBA</name>
<dbReference type="InterPro" id="IPR029020">
    <property type="entry name" value="Ammonium/urea_transptr"/>
</dbReference>
<feature type="transmembrane region" description="Helical" evidence="8">
    <location>
        <begin position="97"/>
        <end position="118"/>
    </location>
</feature>
<dbReference type="AlphaFoldDB" id="A0AA35TTE5"/>
<dbReference type="Proteomes" id="UP001174909">
    <property type="component" value="Unassembled WGS sequence"/>
</dbReference>
<protein>
    <submittedName>
        <fullName evidence="10">Ammonium transporter</fullName>
    </submittedName>
</protein>
<dbReference type="GO" id="GO:0005886">
    <property type="term" value="C:plasma membrane"/>
    <property type="evidence" value="ECO:0007669"/>
    <property type="project" value="TreeGrafter"/>
</dbReference>
<sequence>MWEGLTLEQGNISWMLVSSALVLFMTPGLALFYAGLARSKNASTTIMHSLMSMGIIGVVWVLWGYTIAFGPSVGGLFGDFSFFGLSGVSSEVGPDGGIPPMLFMTFQGMFAIIAPAILTGAFAERMKFSAYVLFMILWVTLVYAPVAHWVWAEGGWIFNLGALDFAGGNVVHITSGVGALAAALIVGRRMGFGTEPMESHNVPMVVLGTGMLWFGWFGFNAGICPRRRQHRDQRLCRHEHGSGGRRYRLDDIHADKGRQALGHRRCVRRGRRTCSDNAGSRLRRPNASNHHRTRWRRPLCAVAARFLVKLKLDDALSVWGVHGIGGTWGGIATGLFVGIGFGSLDVPRIQQIGIQLISIVATWGWAFAVTAIILLALKYTIGLRVPEDSEAIGLDIAEHEEPAYRF</sequence>
<gene>
    <name evidence="10" type="ORF">GBAR_LOCUS29419</name>
</gene>
<dbReference type="Pfam" id="PF00909">
    <property type="entry name" value="Ammonium_transp"/>
    <property type="match status" value="2"/>
</dbReference>
<dbReference type="PROSITE" id="PS01219">
    <property type="entry name" value="AMMONIUM_TRANSP"/>
    <property type="match status" value="1"/>
</dbReference>
<keyword evidence="6 8" id="KW-0472">Membrane</keyword>
<evidence type="ECO:0000256" key="4">
    <source>
        <dbReference type="ARBA" id="ARBA00022692"/>
    </source>
</evidence>
<feature type="transmembrane region" description="Helical" evidence="8">
    <location>
        <begin position="12"/>
        <end position="34"/>
    </location>
</feature>
<keyword evidence="5 8" id="KW-1133">Transmembrane helix</keyword>
<keyword evidence="4 8" id="KW-0812">Transmembrane</keyword>
<dbReference type="InterPro" id="IPR024041">
    <property type="entry name" value="NH4_transpt_AmtB-like_dom"/>
</dbReference>
<organism evidence="10 11">
    <name type="scientific">Geodia barretti</name>
    <name type="common">Barrett's horny sponge</name>
    <dbReference type="NCBI Taxonomy" id="519541"/>
    <lineage>
        <taxon>Eukaryota</taxon>
        <taxon>Metazoa</taxon>
        <taxon>Porifera</taxon>
        <taxon>Demospongiae</taxon>
        <taxon>Heteroscleromorpha</taxon>
        <taxon>Tetractinellida</taxon>
        <taxon>Astrophorina</taxon>
        <taxon>Geodiidae</taxon>
        <taxon>Geodia</taxon>
    </lineage>
</organism>
<accession>A0AA35TTE5</accession>
<feature type="domain" description="Ammonium transporter AmtB-like" evidence="9">
    <location>
        <begin position="300"/>
        <end position="404"/>
    </location>
</feature>
<evidence type="ECO:0000256" key="8">
    <source>
        <dbReference type="SAM" id="Phobius"/>
    </source>
</evidence>
<keyword evidence="11" id="KW-1185">Reference proteome</keyword>
<evidence type="ECO:0000313" key="10">
    <source>
        <dbReference type="EMBL" id="CAI8053849.1"/>
    </source>
</evidence>
<feature type="transmembrane region" description="Helical" evidence="8">
    <location>
        <begin position="55"/>
        <end position="77"/>
    </location>
</feature>
<keyword evidence="7" id="KW-0924">Ammonia transport</keyword>
<evidence type="ECO:0000256" key="2">
    <source>
        <dbReference type="ARBA" id="ARBA00005887"/>
    </source>
</evidence>
<evidence type="ECO:0000256" key="1">
    <source>
        <dbReference type="ARBA" id="ARBA00004141"/>
    </source>
</evidence>
<dbReference type="InterPro" id="IPR018047">
    <property type="entry name" value="Ammonium_transpt_CS"/>
</dbReference>
<evidence type="ECO:0000256" key="5">
    <source>
        <dbReference type="ARBA" id="ARBA00022989"/>
    </source>
</evidence>
<comment type="caution">
    <text evidence="10">The sequence shown here is derived from an EMBL/GenBank/DDBJ whole genome shotgun (WGS) entry which is preliminary data.</text>
</comment>
<feature type="transmembrane region" description="Helical" evidence="8">
    <location>
        <begin position="315"/>
        <end position="340"/>
    </location>
</feature>
<dbReference type="GO" id="GO:0008519">
    <property type="term" value="F:ammonium channel activity"/>
    <property type="evidence" value="ECO:0007669"/>
    <property type="project" value="InterPro"/>
</dbReference>
<dbReference type="Gene3D" id="1.10.3430.10">
    <property type="entry name" value="Ammonium transporter AmtB like domains"/>
    <property type="match status" value="2"/>
</dbReference>
<dbReference type="EMBL" id="CASHTH010004127">
    <property type="protein sequence ID" value="CAI8053849.1"/>
    <property type="molecule type" value="Genomic_DNA"/>
</dbReference>
<evidence type="ECO:0000256" key="6">
    <source>
        <dbReference type="ARBA" id="ARBA00023136"/>
    </source>
</evidence>
<comment type="subcellular location">
    <subcellularLocation>
        <location evidence="1">Membrane</location>
        <topology evidence="1">Multi-pass membrane protein</topology>
    </subcellularLocation>
</comment>